<comment type="similarity">
    <text evidence="1 2">Belongs to the glycosyl hydrolase 1 family.</text>
</comment>
<dbReference type="GO" id="GO:0008422">
    <property type="term" value="F:beta-glucosidase activity"/>
    <property type="evidence" value="ECO:0007669"/>
    <property type="project" value="TreeGrafter"/>
</dbReference>
<evidence type="ECO:0000256" key="2">
    <source>
        <dbReference type="RuleBase" id="RU003690"/>
    </source>
</evidence>
<dbReference type="InterPro" id="IPR001360">
    <property type="entry name" value="Glyco_hydro_1"/>
</dbReference>
<evidence type="ECO:0000313" key="3">
    <source>
        <dbReference type="EMBL" id="PKI60237.1"/>
    </source>
</evidence>
<dbReference type="GO" id="GO:0005975">
    <property type="term" value="P:carbohydrate metabolic process"/>
    <property type="evidence" value="ECO:0007669"/>
    <property type="project" value="InterPro"/>
</dbReference>
<dbReference type="InterPro" id="IPR017853">
    <property type="entry name" value="GH"/>
</dbReference>
<proteinExistence type="inferred from homology"/>
<dbReference type="PANTHER" id="PTHR10353:SF297">
    <property type="entry name" value="VICIANIN HYDROLASE-LIKE"/>
    <property type="match status" value="1"/>
</dbReference>
<dbReference type="AlphaFoldDB" id="A0A2I0JV95"/>
<dbReference type="Gene3D" id="3.20.20.80">
    <property type="entry name" value="Glycosidases"/>
    <property type="match status" value="2"/>
</dbReference>
<gene>
    <name evidence="3" type="ORF">CRG98_019425</name>
</gene>
<dbReference type="SUPFAM" id="SSF51445">
    <property type="entry name" value="(Trans)glycosidases"/>
    <property type="match status" value="1"/>
</dbReference>
<keyword evidence="4" id="KW-1185">Reference proteome</keyword>
<name>A0A2I0JV95_PUNGR</name>
<dbReference type="Proteomes" id="UP000233551">
    <property type="component" value="Unassembled WGS sequence"/>
</dbReference>
<evidence type="ECO:0008006" key="5">
    <source>
        <dbReference type="Google" id="ProtNLM"/>
    </source>
</evidence>
<dbReference type="STRING" id="22663.A0A2I0JV95"/>
<sequence length="335" mass="37836">MTYLRVNDDRLAVLLLLVLGFLMTNVAKYDLPILPKSYATSTLNRSSFPADFVFGTASSSYQHSSLCLRSHIFGFMVSFCSPRVRLMKMEEDLAFGTISPTCTQEDVGMMNDMGLDAYRFSISWPRILPQDEYGGFLSARAIDDYRDFVDICFDEFGDRIKHWITLNEPWTYSHHGYATGTFPPGRCSAWQQLNCTGGDSGTKPYLVAHHLLLAHAAAVKLYKEKYQGAIGITLVSQWFEPYSNSVKDRKAALRAFDFMLGWYLDPLVNGDYPYSMHSLVGGRLPKFSNEQSEVMKDSFDFIGMNYYGADYAQNAPQILIPSYTSDSCTNLTSEN</sequence>
<reference evidence="3 4" key="1">
    <citation type="submission" date="2017-11" db="EMBL/GenBank/DDBJ databases">
        <title>De-novo sequencing of pomegranate (Punica granatum L.) genome.</title>
        <authorList>
            <person name="Akparov Z."/>
            <person name="Amiraslanov A."/>
            <person name="Hajiyeva S."/>
            <person name="Abbasov M."/>
            <person name="Kaur K."/>
            <person name="Hamwieh A."/>
            <person name="Solovyev V."/>
            <person name="Salamov A."/>
            <person name="Braich B."/>
            <person name="Kosarev P."/>
            <person name="Mahmoud A."/>
            <person name="Hajiyev E."/>
            <person name="Babayeva S."/>
            <person name="Izzatullayeva V."/>
            <person name="Mammadov A."/>
            <person name="Mammadov A."/>
            <person name="Sharifova S."/>
            <person name="Ojaghi J."/>
            <person name="Eynullazada K."/>
            <person name="Bayramov B."/>
            <person name="Abdulazimova A."/>
            <person name="Shahmuradov I."/>
        </authorList>
    </citation>
    <scope>NUCLEOTIDE SEQUENCE [LARGE SCALE GENOMIC DNA]</scope>
    <source>
        <strain evidence="4">cv. AG2017</strain>
        <tissue evidence="3">Leaf</tissue>
    </source>
</reference>
<dbReference type="PANTHER" id="PTHR10353">
    <property type="entry name" value="GLYCOSYL HYDROLASE"/>
    <property type="match status" value="1"/>
</dbReference>
<dbReference type="Pfam" id="PF00232">
    <property type="entry name" value="Glyco_hydro_1"/>
    <property type="match status" value="2"/>
</dbReference>
<accession>A0A2I0JV95</accession>
<dbReference type="EMBL" id="PGOL01001181">
    <property type="protein sequence ID" value="PKI60237.1"/>
    <property type="molecule type" value="Genomic_DNA"/>
</dbReference>
<evidence type="ECO:0000313" key="4">
    <source>
        <dbReference type="Proteomes" id="UP000233551"/>
    </source>
</evidence>
<organism evidence="3 4">
    <name type="scientific">Punica granatum</name>
    <name type="common">Pomegranate</name>
    <dbReference type="NCBI Taxonomy" id="22663"/>
    <lineage>
        <taxon>Eukaryota</taxon>
        <taxon>Viridiplantae</taxon>
        <taxon>Streptophyta</taxon>
        <taxon>Embryophyta</taxon>
        <taxon>Tracheophyta</taxon>
        <taxon>Spermatophyta</taxon>
        <taxon>Magnoliopsida</taxon>
        <taxon>eudicotyledons</taxon>
        <taxon>Gunneridae</taxon>
        <taxon>Pentapetalae</taxon>
        <taxon>rosids</taxon>
        <taxon>malvids</taxon>
        <taxon>Myrtales</taxon>
        <taxon>Lythraceae</taxon>
        <taxon>Punica</taxon>
    </lineage>
</organism>
<comment type="caution">
    <text evidence="3">The sequence shown here is derived from an EMBL/GenBank/DDBJ whole genome shotgun (WGS) entry which is preliminary data.</text>
</comment>
<protein>
    <recommendedName>
        <fullName evidence="5">Beta-glucosidase 12-like</fullName>
    </recommendedName>
</protein>
<evidence type="ECO:0000256" key="1">
    <source>
        <dbReference type="ARBA" id="ARBA00010838"/>
    </source>
</evidence>